<dbReference type="GO" id="GO:0003677">
    <property type="term" value="F:DNA binding"/>
    <property type="evidence" value="ECO:0007669"/>
    <property type="project" value="UniProtKB-KW"/>
</dbReference>
<dbReference type="GeneID" id="93672923"/>
<evidence type="ECO:0000313" key="5">
    <source>
        <dbReference type="EMBL" id="SUC31050.1"/>
    </source>
</evidence>
<evidence type="ECO:0000256" key="3">
    <source>
        <dbReference type="ARBA" id="ARBA00023125"/>
    </source>
</evidence>
<keyword evidence="3" id="KW-0238">DNA-binding</keyword>
<evidence type="ECO:0000256" key="2">
    <source>
        <dbReference type="ARBA" id="ARBA00023015"/>
    </source>
</evidence>
<name>A0A379FQM2_PRORE</name>
<accession>A0A379FQM2</accession>
<dbReference type="InterPro" id="IPR010534">
    <property type="entry name" value="Phage_933W_GpQ"/>
</dbReference>
<evidence type="ECO:0000256" key="4">
    <source>
        <dbReference type="ARBA" id="ARBA00023163"/>
    </source>
</evidence>
<organism evidence="5 6">
    <name type="scientific">Providencia rettgeri</name>
    <dbReference type="NCBI Taxonomy" id="587"/>
    <lineage>
        <taxon>Bacteria</taxon>
        <taxon>Pseudomonadati</taxon>
        <taxon>Pseudomonadota</taxon>
        <taxon>Gammaproteobacteria</taxon>
        <taxon>Enterobacterales</taxon>
        <taxon>Morganellaceae</taxon>
        <taxon>Providencia</taxon>
    </lineage>
</organism>
<keyword evidence="2" id="KW-0805">Transcription regulation</keyword>
<proteinExistence type="inferred from homology"/>
<dbReference type="RefSeq" id="WP_004911675.1">
    <property type="nucleotide sequence ID" value="NZ_ABEXOE020000029.1"/>
</dbReference>
<gene>
    <name evidence="5" type="ORF">NCTC11801_01995</name>
</gene>
<dbReference type="AlphaFoldDB" id="A0A379FQM2"/>
<dbReference type="EMBL" id="UGTZ01000001">
    <property type="protein sequence ID" value="SUC31050.1"/>
    <property type="molecule type" value="Genomic_DNA"/>
</dbReference>
<comment type="similarity">
    <text evidence="1">Belongs to the phage antitermination Q type 1 family.</text>
</comment>
<reference evidence="5 6" key="1">
    <citation type="submission" date="2018-06" db="EMBL/GenBank/DDBJ databases">
        <authorList>
            <consortium name="Pathogen Informatics"/>
            <person name="Doyle S."/>
        </authorList>
    </citation>
    <scope>NUCLEOTIDE SEQUENCE [LARGE SCALE GENOMIC DNA]</scope>
    <source>
        <strain evidence="5 6">NCTC11801</strain>
    </source>
</reference>
<keyword evidence="4" id="KW-0804">Transcription</keyword>
<dbReference type="Proteomes" id="UP000254208">
    <property type="component" value="Unassembled WGS sequence"/>
</dbReference>
<dbReference type="OMA" id="KKTRQQC"/>
<evidence type="ECO:0000256" key="1">
    <source>
        <dbReference type="ARBA" id="ARBA00010234"/>
    </source>
</evidence>
<evidence type="ECO:0000313" key="6">
    <source>
        <dbReference type="Proteomes" id="UP000254208"/>
    </source>
</evidence>
<dbReference type="Pfam" id="PF06530">
    <property type="entry name" value="Phage_antitermQ"/>
    <property type="match status" value="1"/>
</dbReference>
<protein>
    <submittedName>
        <fullName evidence="5">Phage antitermination protein Q</fullName>
    </submittedName>
</protein>
<sequence>MRDIQLVLQKWAGWASDNPGVDYSHIAAGFKGLIVNKEPSRESCSDDDGITIDSVIAKLRQVRKEEELNLIVLHYLYGVSKRSIAKEWKMSEGRIRQMMQVAEGFVDGCLAMLGVALEMDSDVINKVKVIDSKKVLVRYANSMLL</sequence>
<dbReference type="GO" id="GO:0060567">
    <property type="term" value="P:negative regulation of termination of DNA-templated transcription"/>
    <property type="evidence" value="ECO:0007669"/>
    <property type="project" value="InterPro"/>
</dbReference>